<reference evidence="2" key="1">
    <citation type="submission" date="2013-05" db="EMBL/GenBank/DDBJ databases">
        <title>Genome assembly of Cystobacter fuscus DSM 2262.</title>
        <authorList>
            <person name="Sharma G."/>
            <person name="Khatri I."/>
            <person name="Kaur C."/>
            <person name="Mayilraj S."/>
            <person name="Subramanian S."/>
        </authorList>
    </citation>
    <scope>NUCLEOTIDE SEQUENCE [LARGE SCALE GENOMIC DNA]</scope>
    <source>
        <strain evidence="2">DSM 2262</strain>
    </source>
</reference>
<comment type="caution">
    <text evidence="2">The sequence shown here is derived from an EMBL/GenBank/DDBJ whole genome shotgun (WGS) entry which is preliminary data.</text>
</comment>
<dbReference type="Pfam" id="PF09543">
    <property type="entry name" value="DUF2379"/>
    <property type="match status" value="1"/>
</dbReference>
<evidence type="ECO:0000259" key="1">
    <source>
        <dbReference type="Pfam" id="PF09543"/>
    </source>
</evidence>
<gene>
    <name evidence="2" type="ORF">D187_002343</name>
</gene>
<dbReference type="InterPro" id="IPR011753">
    <property type="entry name" value="DUSAM_dom"/>
</dbReference>
<accession>S9PD84</accession>
<dbReference type="AlphaFoldDB" id="S9PD84"/>
<dbReference type="EMBL" id="ANAH02000014">
    <property type="protein sequence ID" value="EPX60257.1"/>
    <property type="molecule type" value="Genomic_DNA"/>
</dbReference>
<organism evidence="2 3">
    <name type="scientific">Cystobacter fuscus (strain ATCC 25194 / DSM 2262 / NBRC 100088 / M29)</name>
    <dbReference type="NCBI Taxonomy" id="1242864"/>
    <lineage>
        <taxon>Bacteria</taxon>
        <taxon>Pseudomonadati</taxon>
        <taxon>Myxococcota</taxon>
        <taxon>Myxococcia</taxon>
        <taxon>Myxococcales</taxon>
        <taxon>Cystobacterineae</taxon>
        <taxon>Archangiaceae</taxon>
        <taxon>Cystobacter</taxon>
    </lineage>
</organism>
<feature type="domain" description="DUSAM" evidence="1">
    <location>
        <begin position="1"/>
        <end position="58"/>
    </location>
</feature>
<evidence type="ECO:0000313" key="2">
    <source>
        <dbReference type="EMBL" id="EPX60257.1"/>
    </source>
</evidence>
<evidence type="ECO:0000313" key="3">
    <source>
        <dbReference type="Proteomes" id="UP000011682"/>
    </source>
</evidence>
<dbReference type="Proteomes" id="UP000011682">
    <property type="component" value="Unassembled WGS sequence"/>
</dbReference>
<protein>
    <recommendedName>
        <fullName evidence="1">DUSAM domain-containing protein</fullName>
    </recommendedName>
</protein>
<proteinExistence type="predicted"/>
<keyword evidence="3" id="KW-1185">Reference proteome</keyword>
<sequence length="66" mass="7413">MREMRHRIFEGSRRLSRALVDSARRKKAGDVAGARAVLEGVLAVEVVPLYREQAETALSYVDDPED</sequence>
<dbReference type="NCBIfam" id="TIGR02267">
    <property type="entry name" value="DUSAM domain"/>
    <property type="match status" value="1"/>
</dbReference>
<name>S9PD84_CYSF2</name>